<protein>
    <recommendedName>
        <fullName evidence="5">Large polyvalent protein associated domain-containing protein</fullName>
    </recommendedName>
</protein>
<name>A0ABU4Z2V0_9HYPH</name>
<evidence type="ECO:0000259" key="1">
    <source>
        <dbReference type="Pfam" id="PF18814"/>
    </source>
</evidence>
<keyword evidence="4" id="KW-1185">Reference proteome</keyword>
<sequence length="2676" mass="292713">MDTIADYNAWKARQQQTGVGAAQVVLGSVNEKPDEVAGDMHLANEFGKVTGNPVPPLPMVREYRNVFQQKIEESKNATILSASPKLTDWLRNPENAAVARDDLQNLSWFEGFGRGAYNSLDRAGVRVKQMGNQYMLNQTAGRFQDRQMTFGQIFDSERETVTANGKDIKLWPNLGDVVGAAGRYIDARYADLIGTDDAEAARGYAAGVQANVDALRSIPKSQIATQAEKIMFGGDKGNGGPAGDFAGLLTPGNIDLTKRPQVKNADGSVSTVRSMSFQNNKGEEVLIPTVADDGSRILSDQEAMEQYGRTGKFLGKFDTPEHATAYAEALHQSQEKFYSTTPPTLGQTFQNVGKAILTHPLGVLSWALETAGESTPQLAAGVGATALTRNPAAGIAAIGAGSYTTERLTSVADFLHDKGIDLSKSEDVGRVLSDPSILKEANDKGVTRGLIVGAFDALSAGLGGRVLVHNPLVEAMAQSAQQAINGMLGEYAARKATGQPIDWNDIIAEGLAEVATTPVDMTLAGHEYIHDRRKARMADAVTAQLGEISANAQASALRNRSPDVFRRFVEAATENGPVENVYIPADQFQTYFQGIGVDPYALVDELDGVSRDDLDVALAARGDLKIPTATYAAKMAGSEHDAFLMENMRFDPNEFTAVEAKQFNERVQDALDEAWAAAEDARMHEEAARSSEQQIYDTMVSRLREAGRSTDVATNEATLYPAFYRVMAERSRQTVEDFMKAYPLPQVRGSLPEGMQFRDVDVLNRTLAEARAQRSAGLDKGPSLLEFISDYGGINDVGGDIKAMDAATVKRKGKKTLKIARGALAGVRDMFAQADGKKYGLDDVAQAAIEAGYLANDPVATEYRNAVREGRQVPNIGKALLDAIAREMRGEADHAVPVDAAAADHAAQLDQIEAYLSGLGVSLDDDDAAIRQAIEADQAEPGRQYAQGERNLFVAHNIKPDGLLNAAKIGGLPMPSLAVARIEHGFSGYGDITLLATPDLIDPLQDRSSSVHNADAYSPRYPSVQHDVDEKKFKAINDEIVANAKEFGGTDRDGLRLSDIEDKGIREARHRVGLLYTFMKDSGVEFTPILKEDGTPDYYENRRAINEATKDLDNEVADYVDKKLAGLIKQERIFKGFSNSGNRRYTAHTAANVLADMKARIKDGEGFHYGVGSIRSKHTKKFKTVDEIAADRDKIVADDKAAQDAFNDRFMTLVDAMRPYYRFDANSFSYVDDTAAMMTEMAEKGPRVLNEGFKDLPAETLGEIKQFLADLADAPTKYFEAKLGRTVGLDEFRAALVPVGTRQVVLEDAIRRAEELISKPLLFQSGDVRGNRGAIQFPAAGVGNGDTVVRLFEGADLSTFLHESGHYFLTVLRDLADKGEESAAGDMERVKAWWGENADAVAKDGMRVMSDVTLTADDVKAALANGTTGDLMKDAAVDVGMQEQWARGFETYLMEGKAPSIELRGAFEKFRAWLISVYRRLAGLNVNVSDDLREVFDRMIASDDEIAKAKLDAGDRGQVFATAEEMGLTPGEFAAFLKLRDQAEDDAKARLLREAMAPVKRAQEKWFKDERAKVREEVERDVNTYRYYRALEWMGNRRWLGDGAAPEGMPDIRLSKKALVDRYGEGVLKTLPRGMQTIYTVDGGFDPDEAAGWFGFDSGDELIQALEKAPPRKEAIEAETDKLMRDRHGDVMNDGSIEAAAMEAIHSDKRAQWIAAELNSIVEVAGTGVGMTAKEARATARLSIARMRVRDAVSANRFLAAERKAASEAARLGAILAREKVWVNNARRRIAVKTRAALREAGTVEAVAPQVERANASTENYNETVARLIDTKRAQLYNHALYMEARAVADEVEKGENFVAKLGKKSTRDRIAGAGRRENAQVDYLGAIDEILDRYDFRKLSGAAEIRRGALNNFVAHMTAMGRENELAIPEAVLSDAARRPYKTLPVEELRGVIDTLKNLEHMATRWNKLIDAQKQRELEAVKTDIVAAFDKNMKKRPPGRVATKGEAVRHKVRQFFDLTLNATTLLREIDGFEDQGAAYANIKTPIDEAMNRLIVRKEKAAGDLEALYAVYDKAERRRMAVREHIPELGYALSKWERIAVALNLGNDGNRSRLTDPKVRGSLTDAQIAAVLQGLDERDADFVQSVWDYVATFKDDIAAREHRATGVEPKWVEATPVEIAGKTLKGGYYPLKYDPRLSSLARDDAAQDIAASLQAGRFGKAQTRQGHLKARAQSSGRDVELDMSVLHRHVNQVIYDLELSEPVANSWRILQSDDVRSAFMDAGKQADFDALEIWLKDVAEGELKSADLVGVAARTLKSNFTAAKLAFNLSTVALQVVGLSQSMVVVGKKDMAVGIMQAAKNPISAARDVAAKSPFMASRQTTFNKDIFDFYNDPKTGPTATRWGEIKSDYIGPLAFWLMTKTQWYLADVPTWLAGYRQGLRKYGNDEAKAIAHADDLVKRAQASGLFSDRSAIERGSVSRTARQNDVVRLFTALGSYMFAKFNVAYERSAKAKRLIAEEGVSARSAQEAMSWTLDMAFLFTLEAVIGAAIKGQLPGGDDGEDDDGWLKFLAKQTGFSVMATIPGVRDIAGPLQGFDGGGSYGAITKEIATPFLEAAKSADKGEVRKQFVKSVINATGLATGLPATQINRAVDAGWRDAQGKDVSPLEYLLGRMGKK</sequence>
<feature type="domain" description="Large polyvalent protein associated" evidence="2">
    <location>
        <begin position="23"/>
        <end position="119"/>
    </location>
</feature>
<dbReference type="InterPro" id="IPR040998">
    <property type="entry name" value="PBECR5"/>
</dbReference>
<dbReference type="Pfam" id="PF18834">
    <property type="entry name" value="LPD22"/>
    <property type="match status" value="1"/>
</dbReference>
<evidence type="ECO:0000259" key="2">
    <source>
        <dbReference type="Pfam" id="PF18834"/>
    </source>
</evidence>
<evidence type="ECO:0000313" key="4">
    <source>
        <dbReference type="Proteomes" id="UP001271249"/>
    </source>
</evidence>
<evidence type="ECO:0008006" key="5">
    <source>
        <dbReference type="Google" id="ProtNLM"/>
    </source>
</evidence>
<feature type="domain" description="Barnase-EndoU-ColicinE5/D-RelE like" evidence="1">
    <location>
        <begin position="949"/>
        <end position="1046"/>
    </location>
</feature>
<accession>A0ABU4Z2V0</accession>
<dbReference type="RefSeq" id="WP_320226904.1">
    <property type="nucleotide sequence ID" value="NZ_JAVIJC010000014.1"/>
</dbReference>
<dbReference type="Proteomes" id="UP001271249">
    <property type="component" value="Unassembled WGS sequence"/>
</dbReference>
<evidence type="ECO:0000313" key="3">
    <source>
        <dbReference type="EMBL" id="MDX8492923.1"/>
    </source>
</evidence>
<reference evidence="3 4" key="1">
    <citation type="submission" date="2023-08" db="EMBL/GenBank/DDBJ databases">
        <title>Implementing the SeqCode for naming new Mesorhizobium species isolated from Vachellia karroo root nodules.</title>
        <authorList>
            <person name="Van Lill M."/>
        </authorList>
    </citation>
    <scope>NUCLEOTIDE SEQUENCE [LARGE SCALE GENOMIC DNA]</scope>
    <source>
        <strain evidence="3 4">VK22B</strain>
    </source>
</reference>
<dbReference type="Pfam" id="PF18814">
    <property type="entry name" value="PBECR5"/>
    <property type="match status" value="1"/>
</dbReference>
<comment type="caution">
    <text evidence="3">The sequence shown here is derived from an EMBL/GenBank/DDBJ whole genome shotgun (WGS) entry which is preliminary data.</text>
</comment>
<organism evidence="3 4">
    <name type="scientific">Mesorhizobium captivum</name>
    <dbReference type="NCBI Taxonomy" id="3072319"/>
    <lineage>
        <taxon>Bacteria</taxon>
        <taxon>Pseudomonadati</taxon>
        <taxon>Pseudomonadota</taxon>
        <taxon>Alphaproteobacteria</taxon>
        <taxon>Hyphomicrobiales</taxon>
        <taxon>Phyllobacteriaceae</taxon>
        <taxon>Mesorhizobium</taxon>
    </lineage>
</organism>
<gene>
    <name evidence="3" type="ORF">RFN29_15195</name>
</gene>
<dbReference type="EMBL" id="JAVIJC010000014">
    <property type="protein sequence ID" value="MDX8492923.1"/>
    <property type="molecule type" value="Genomic_DNA"/>
</dbReference>
<proteinExistence type="predicted"/>
<dbReference type="InterPro" id="IPR040738">
    <property type="entry name" value="LPD22"/>
</dbReference>